<dbReference type="RefSeq" id="WP_394458424.1">
    <property type="nucleotide sequence ID" value="NZ_JBIGHZ010000001.1"/>
</dbReference>
<keyword evidence="2 6" id="KW-0349">Heme</keyword>
<gene>
    <name evidence="9" type="ORF">ACG0Z6_02205</name>
</gene>
<reference evidence="9 10" key="1">
    <citation type="submission" date="2024-08" db="EMBL/GenBank/DDBJ databases">
        <authorList>
            <person name="Lu H."/>
        </authorList>
    </citation>
    <scope>NUCLEOTIDE SEQUENCE [LARGE SCALE GENOMIC DNA]</scope>
    <source>
        <strain evidence="9 10">BYS180W</strain>
    </source>
</reference>
<evidence type="ECO:0000256" key="4">
    <source>
        <dbReference type="ARBA" id="ARBA00022982"/>
    </source>
</evidence>
<proteinExistence type="predicted"/>
<protein>
    <submittedName>
        <fullName evidence="9">C-type cytochrome</fullName>
    </submittedName>
</protein>
<dbReference type="PROSITE" id="PS51007">
    <property type="entry name" value="CYTC"/>
    <property type="match status" value="1"/>
</dbReference>
<dbReference type="Gene3D" id="1.10.760.10">
    <property type="entry name" value="Cytochrome c-like domain"/>
    <property type="match status" value="1"/>
</dbReference>
<dbReference type="Pfam" id="PF13442">
    <property type="entry name" value="Cytochrome_CBB3"/>
    <property type="match status" value="1"/>
</dbReference>
<evidence type="ECO:0000259" key="8">
    <source>
        <dbReference type="PROSITE" id="PS51007"/>
    </source>
</evidence>
<evidence type="ECO:0000256" key="5">
    <source>
        <dbReference type="ARBA" id="ARBA00023004"/>
    </source>
</evidence>
<feature type="chain" id="PRO_5046755775" evidence="7">
    <location>
        <begin position="28"/>
        <end position="119"/>
    </location>
</feature>
<evidence type="ECO:0000256" key="1">
    <source>
        <dbReference type="ARBA" id="ARBA00022448"/>
    </source>
</evidence>
<keyword evidence="5 6" id="KW-0408">Iron</keyword>
<dbReference type="EMBL" id="JBIGHZ010000001">
    <property type="protein sequence ID" value="MFG6447051.1"/>
    <property type="molecule type" value="Genomic_DNA"/>
</dbReference>
<dbReference type="InterPro" id="IPR002324">
    <property type="entry name" value="Cyt_c_ID"/>
</dbReference>
<evidence type="ECO:0000313" key="10">
    <source>
        <dbReference type="Proteomes" id="UP001606099"/>
    </source>
</evidence>
<accession>A0ABW7FRU0</accession>
<evidence type="ECO:0000313" key="9">
    <source>
        <dbReference type="EMBL" id="MFG6447051.1"/>
    </source>
</evidence>
<feature type="domain" description="Cytochrome c" evidence="8">
    <location>
        <begin position="29"/>
        <end position="114"/>
    </location>
</feature>
<organism evidence="9 10">
    <name type="scientific">Roseateles rivi</name>
    <dbReference type="NCBI Taxonomy" id="3299028"/>
    <lineage>
        <taxon>Bacteria</taxon>
        <taxon>Pseudomonadati</taxon>
        <taxon>Pseudomonadota</taxon>
        <taxon>Betaproteobacteria</taxon>
        <taxon>Burkholderiales</taxon>
        <taxon>Sphaerotilaceae</taxon>
        <taxon>Roseateles</taxon>
    </lineage>
</organism>
<evidence type="ECO:0000256" key="2">
    <source>
        <dbReference type="ARBA" id="ARBA00022617"/>
    </source>
</evidence>
<name>A0ABW7FRU0_9BURK</name>
<dbReference type="Proteomes" id="UP001606099">
    <property type="component" value="Unassembled WGS sequence"/>
</dbReference>
<comment type="caution">
    <text evidence="9">The sequence shown here is derived from an EMBL/GenBank/DDBJ whole genome shotgun (WGS) entry which is preliminary data.</text>
</comment>
<keyword evidence="4" id="KW-0249">Electron transport</keyword>
<feature type="signal peptide" evidence="7">
    <location>
        <begin position="1"/>
        <end position="27"/>
    </location>
</feature>
<keyword evidence="3 6" id="KW-0479">Metal-binding</keyword>
<dbReference type="InterPro" id="IPR009056">
    <property type="entry name" value="Cyt_c-like_dom"/>
</dbReference>
<sequence>MGVQAAQVKRASAAALLASALSLPSLAMPSVADPQALGQGHGCNSCHATHEKIVGPAWASIAQKYAADADAEATLMQSVRRGSQGKWGRAAMPPHPNLSDDELRLLVRAVLRTPAAAKP</sequence>
<evidence type="ECO:0000256" key="6">
    <source>
        <dbReference type="PROSITE-ProRule" id="PRU00433"/>
    </source>
</evidence>
<dbReference type="InterPro" id="IPR036909">
    <property type="entry name" value="Cyt_c-like_dom_sf"/>
</dbReference>
<evidence type="ECO:0000256" key="7">
    <source>
        <dbReference type="SAM" id="SignalP"/>
    </source>
</evidence>
<keyword evidence="1" id="KW-0813">Transport</keyword>
<keyword evidence="10" id="KW-1185">Reference proteome</keyword>
<dbReference type="SUPFAM" id="SSF46626">
    <property type="entry name" value="Cytochrome c"/>
    <property type="match status" value="1"/>
</dbReference>
<evidence type="ECO:0000256" key="3">
    <source>
        <dbReference type="ARBA" id="ARBA00022723"/>
    </source>
</evidence>
<dbReference type="PRINTS" id="PR00606">
    <property type="entry name" value="CYTCHROMECID"/>
</dbReference>
<keyword evidence="7" id="KW-0732">Signal</keyword>